<keyword evidence="3" id="KW-1185">Reference proteome</keyword>
<name>A0AAW0TSU8_SCYPA</name>
<sequence>MSATRPPTRKKVTDPNMDSGLVGSGGQPKQTRRGSRLLHLEQPLMGPAPAWCRAPQLAGKKSIATHTAGGQEDRKMHCARERRGGVEAEWARLVRRVTCSSLRGDRLCTDSLTRLHSPQTCAMLPSPRLASPRCVSPNHEGIDSRQI</sequence>
<comment type="caution">
    <text evidence="2">The sequence shown here is derived from an EMBL/GenBank/DDBJ whole genome shotgun (WGS) entry which is preliminary data.</text>
</comment>
<organism evidence="2 3">
    <name type="scientific">Scylla paramamosain</name>
    <name type="common">Mud crab</name>
    <dbReference type="NCBI Taxonomy" id="85552"/>
    <lineage>
        <taxon>Eukaryota</taxon>
        <taxon>Metazoa</taxon>
        <taxon>Ecdysozoa</taxon>
        <taxon>Arthropoda</taxon>
        <taxon>Crustacea</taxon>
        <taxon>Multicrustacea</taxon>
        <taxon>Malacostraca</taxon>
        <taxon>Eumalacostraca</taxon>
        <taxon>Eucarida</taxon>
        <taxon>Decapoda</taxon>
        <taxon>Pleocyemata</taxon>
        <taxon>Brachyura</taxon>
        <taxon>Eubrachyura</taxon>
        <taxon>Portunoidea</taxon>
        <taxon>Portunidae</taxon>
        <taxon>Portuninae</taxon>
        <taxon>Scylla</taxon>
    </lineage>
</organism>
<dbReference type="AlphaFoldDB" id="A0AAW0TSU8"/>
<dbReference type="Proteomes" id="UP001487740">
    <property type="component" value="Unassembled WGS sequence"/>
</dbReference>
<evidence type="ECO:0000313" key="3">
    <source>
        <dbReference type="Proteomes" id="UP001487740"/>
    </source>
</evidence>
<dbReference type="EMBL" id="JARAKH010000025">
    <property type="protein sequence ID" value="KAK8390560.1"/>
    <property type="molecule type" value="Genomic_DNA"/>
</dbReference>
<feature type="region of interest" description="Disordered" evidence="1">
    <location>
        <begin position="126"/>
        <end position="147"/>
    </location>
</feature>
<evidence type="ECO:0000313" key="2">
    <source>
        <dbReference type="EMBL" id="KAK8390560.1"/>
    </source>
</evidence>
<feature type="region of interest" description="Disordered" evidence="1">
    <location>
        <begin position="1"/>
        <end position="33"/>
    </location>
</feature>
<protein>
    <submittedName>
        <fullName evidence="2">Uncharacterized protein</fullName>
    </submittedName>
</protein>
<accession>A0AAW0TSU8</accession>
<gene>
    <name evidence="2" type="ORF">O3P69_010327</name>
</gene>
<proteinExistence type="predicted"/>
<reference evidence="2 3" key="1">
    <citation type="submission" date="2023-03" db="EMBL/GenBank/DDBJ databases">
        <title>High-quality genome of Scylla paramamosain provides insights in environmental adaptation.</title>
        <authorList>
            <person name="Zhang L."/>
        </authorList>
    </citation>
    <scope>NUCLEOTIDE SEQUENCE [LARGE SCALE GENOMIC DNA]</scope>
    <source>
        <strain evidence="2">LZ_2023a</strain>
        <tissue evidence="2">Muscle</tissue>
    </source>
</reference>
<evidence type="ECO:0000256" key="1">
    <source>
        <dbReference type="SAM" id="MobiDB-lite"/>
    </source>
</evidence>